<dbReference type="EMBL" id="JAUSUE010000002">
    <property type="protein sequence ID" value="MDQ0202776.1"/>
    <property type="molecule type" value="Genomic_DNA"/>
</dbReference>
<keyword evidence="2 4" id="KW-0255">Endonuclease</keyword>
<keyword evidence="4" id="KW-0699">rRNA-binding</keyword>
<gene>
    <name evidence="4" type="primary">mrnC</name>
    <name evidence="6" type="ORF">J2S01_000469</name>
</gene>
<proteinExistence type="inferred from homology"/>
<evidence type="ECO:0000256" key="2">
    <source>
        <dbReference type="ARBA" id="ARBA00022759"/>
    </source>
</evidence>
<feature type="active site" evidence="4">
    <location>
        <position position="48"/>
    </location>
</feature>
<keyword evidence="4" id="KW-0690">Ribosome biogenesis</keyword>
<dbReference type="EC" id="3.1.26.-" evidence="4"/>
<feature type="domain" description="RNase III" evidence="5">
    <location>
        <begin position="42"/>
        <end position="138"/>
    </location>
</feature>
<accession>A0ABT9Y4L5</accession>
<dbReference type="Pfam" id="PF00636">
    <property type="entry name" value="Ribonuclease_3"/>
    <property type="match status" value="1"/>
</dbReference>
<keyword evidence="4" id="KW-0460">Magnesium</keyword>
<dbReference type="InterPro" id="IPR036389">
    <property type="entry name" value="RNase_III_sf"/>
</dbReference>
<sequence length="163" mass="19135">MEKIMRFSQYQYLCRHMFETDDTGNIRQHYNSVEAELLPPLVLAYIGDAYFHLFVRTRLLLFEKNKVQVLNDFGAKIVSAVYQAYAYKNLKEELTLQERDIFRRAYNAKSHAPRAASIADYHTSTGIEAIIGYLQLTDNTVRLNKLCERAFQLIIKKIEQEYL</sequence>
<comment type="similarity">
    <text evidence="4">Belongs to the MrnC RNase family.</text>
</comment>
<evidence type="ECO:0000256" key="4">
    <source>
        <dbReference type="HAMAP-Rule" id="MF_01468"/>
    </source>
</evidence>
<comment type="subunit">
    <text evidence="4">Homodimer.</text>
</comment>
<name>A0ABT9Y4L5_9FIRM</name>
<keyword evidence="1 4" id="KW-0540">Nuclease</keyword>
<evidence type="ECO:0000256" key="3">
    <source>
        <dbReference type="ARBA" id="ARBA00022801"/>
    </source>
</evidence>
<keyword evidence="4" id="KW-0698">rRNA processing</keyword>
<dbReference type="InterPro" id="IPR008226">
    <property type="entry name" value="Mini3_fam"/>
</dbReference>
<protein>
    <recommendedName>
        <fullName evidence="4">Mini-ribonuclease 3</fullName>
        <shortName evidence="4">Mini-3</shortName>
        <shortName evidence="4">Mini-RNase 3</shortName>
        <ecNumber evidence="4">3.1.26.-</ecNumber>
    </recommendedName>
    <alternativeName>
        <fullName evidence="4">Mini-RNase III</fullName>
        <shortName evidence="4">Mini-III</shortName>
    </alternativeName>
</protein>
<evidence type="ECO:0000313" key="6">
    <source>
        <dbReference type="EMBL" id="MDQ0202776.1"/>
    </source>
</evidence>
<dbReference type="InterPro" id="IPR000999">
    <property type="entry name" value="RNase_III_dom"/>
</dbReference>
<reference evidence="6 7" key="1">
    <citation type="submission" date="2023-07" db="EMBL/GenBank/DDBJ databases">
        <title>Genomic Encyclopedia of Type Strains, Phase IV (KMG-IV): sequencing the most valuable type-strain genomes for metagenomic binning, comparative biology and taxonomic classification.</title>
        <authorList>
            <person name="Goeker M."/>
        </authorList>
    </citation>
    <scope>NUCLEOTIDE SEQUENCE [LARGE SCALE GENOMIC DNA]</scope>
    <source>
        <strain evidence="6 7">DSM 16980</strain>
    </source>
</reference>
<comment type="function">
    <text evidence="4">Involved in correct processing of both the 5' and 3' ends of 23S rRNA precursor. Processes 30S rRNA precursor transcript even in absence of ribonuclease 3 (Rnc); Rnc processes 30S rRNA into smaller rRNA precursors.</text>
</comment>
<dbReference type="HAMAP" id="MF_01468">
    <property type="entry name" value="RNase_Mini_III"/>
    <property type="match status" value="1"/>
</dbReference>
<dbReference type="SUPFAM" id="SSF69065">
    <property type="entry name" value="RNase III domain-like"/>
    <property type="match status" value="1"/>
</dbReference>
<keyword evidence="4" id="KW-0963">Cytoplasm</keyword>
<evidence type="ECO:0000256" key="1">
    <source>
        <dbReference type="ARBA" id="ARBA00022722"/>
    </source>
</evidence>
<dbReference type="GO" id="GO:0016787">
    <property type="term" value="F:hydrolase activity"/>
    <property type="evidence" value="ECO:0007669"/>
    <property type="project" value="UniProtKB-KW"/>
</dbReference>
<evidence type="ECO:0000259" key="5">
    <source>
        <dbReference type="Pfam" id="PF00636"/>
    </source>
</evidence>
<comment type="caution">
    <text evidence="6">The sequence shown here is derived from an EMBL/GenBank/DDBJ whole genome shotgun (WGS) entry which is preliminary data.</text>
</comment>
<dbReference type="Proteomes" id="UP001239167">
    <property type="component" value="Unassembled WGS sequence"/>
</dbReference>
<keyword evidence="3 4" id="KW-0378">Hydrolase</keyword>
<dbReference type="Gene3D" id="1.10.1520.10">
    <property type="entry name" value="Ribonuclease III domain"/>
    <property type="match status" value="1"/>
</dbReference>
<dbReference type="PANTHER" id="PTHR34276">
    <property type="entry name" value="MINI-RIBONUCLEASE 3"/>
    <property type="match status" value="1"/>
</dbReference>
<keyword evidence="7" id="KW-1185">Reference proteome</keyword>
<evidence type="ECO:0000313" key="7">
    <source>
        <dbReference type="Proteomes" id="UP001239167"/>
    </source>
</evidence>
<comment type="cofactor">
    <cofactor evidence="4">
        <name>Mg(2+)</name>
        <dbReference type="ChEBI" id="CHEBI:18420"/>
    </cofactor>
</comment>
<dbReference type="PANTHER" id="PTHR34276:SF1">
    <property type="entry name" value="MINI-RIBONUCLEASE 3"/>
    <property type="match status" value="1"/>
</dbReference>
<keyword evidence="4" id="KW-0694">RNA-binding</keyword>
<comment type="subcellular location">
    <subcellularLocation>
        <location evidence="4">Cytoplasm</location>
    </subcellularLocation>
</comment>
<organism evidence="6 7">
    <name type="scientific">Pectinatus haikarae</name>
    <dbReference type="NCBI Taxonomy" id="349096"/>
    <lineage>
        <taxon>Bacteria</taxon>
        <taxon>Bacillati</taxon>
        <taxon>Bacillota</taxon>
        <taxon>Negativicutes</taxon>
        <taxon>Selenomonadales</taxon>
        <taxon>Selenomonadaceae</taxon>
        <taxon>Pectinatus</taxon>
    </lineage>
</organism>